<dbReference type="InterPro" id="IPR000182">
    <property type="entry name" value="GNAT_dom"/>
</dbReference>
<dbReference type="Pfam" id="PF00583">
    <property type="entry name" value="Acetyltransf_1"/>
    <property type="match status" value="1"/>
</dbReference>
<dbReference type="PANTHER" id="PTHR43305:SF1">
    <property type="entry name" value="FAMILY N-ACETYLTRANSFERASE, PUTATIVE (AFU_ORTHOLOGUE AFUA_2G01380)-RELATED"/>
    <property type="match status" value="1"/>
</dbReference>
<reference evidence="2 3" key="1">
    <citation type="submission" date="2018-11" db="EMBL/GenBank/DDBJ databases">
        <title>Chitinophaga lutea sp.nov., isolate from arsenic contaminated soil.</title>
        <authorList>
            <person name="Zong Y."/>
        </authorList>
    </citation>
    <scope>NUCLEOTIDE SEQUENCE [LARGE SCALE GENOMIC DNA]</scope>
    <source>
        <strain evidence="2 3">ZY74</strain>
    </source>
</reference>
<dbReference type="Gene3D" id="3.40.630.30">
    <property type="match status" value="1"/>
</dbReference>
<keyword evidence="2" id="KW-0808">Transferase</keyword>
<dbReference type="Proteomes" id="UP000278351">
    <property type="component" value="Unassembled WGS sequence"/>
</dbReference>
<dbReference type="SUPFAM" id="SSF55729">
    <property type="entry name" value="Acyl-CoA N-acyltransferases (Nat)"/>
    <property type="match status" value="1"/>
</dbReference>
<sequence>MNAANDARVLAWHPDYQPYFERFNKAWISANYTMEPIDHAVLEEPETHILGHGGDIIFAALGDELAGTVAYKHVDENIVEMTKMAVDEAFQGRRLGWLLATAIMERAAQAGYTRMILYSNTKQAAAINMYRKLGFQEMELESGGYERCNIKMGIDLQPPVLASLGRELRKAAEQVSEKLLRFSNEEAGVRPSPAKWSRKEVLGHLIDSATNNYPRFIRAQHSEYSELPGYNQDFWVEARQYQYADWKELVQLWKTLNLHIARILPLIPAKALGHIVVIGPGAPVTLQYIAEDYLRHLQHHLNQIFPVHANY</sequence>
<dbReference type="RefSeq" id="WP_123847958.1">
    <property type="nucleotide sequence ID" value="NZ_RPDH01000002.1"/>
</dbReference>
<name>A0A3N4PQF0_9BACT</name>
<evidence type="ECO:0000313" key="2">
    <source>
        <dbReference type="EMBL" id="RPE08959.1"/>
    </source>
</evidence>
<dbReference type="Pfam" id="PF12867">
    <property type="entry name" value="DinB_2"/>
    <property type="match status" value="1"/>
</dbReference>
<evidence type="ECO:0000313" key="3">
    <source>
        <dbReference type="Proteomes" id="UP000278351"/>
    </source>
</evidence>
<keyword evidence="3" id="KW-1185">Reference proteome</keyword>
<proteinExistence type="predicted"/>
<accession>A0A3N4PQF0</accession>
<protein>
    <submittedName>
        <fullName evidence="2">GNAT family N-acetyltransferase</fullName>
    </submittedName>
</protein>
<dbReference type="PANTHER" id="PTHR43305">
    <property type="entry name" value="FAMILY N-ACETYLTRANSFERASE, PUTATIVE (AFU_ORTHOLOGUE AFUA_2G01380)-RELATED"/>
    <property type="match status" value="1"/>
</dbReference>
<dbReference type="EMBL" id="RPDH01000002">
    <property type="protein sequence ID" value="RPE08959.1"/>
    <property type="molecule type" value="Genomic_DNA"/>
</dbReference>
<dbReference type="SUPFAM" id="SSF109854">
    <property type="entry name" value="DinB/YfiT-like putative metalloenzymes"/>
    <property type="match status" value="1"/>
</dbReference>
<dbReference type="GO" id="GO:0016747">
    <property type="term" value="F:acyltransferase activity, transferring groups other than amino-acyl groups"/>
    <property type="evidence" value="ECO:0007669"/>
    <property type="project" value="InterPro"/>
</dbReference>
<dbReference type="Gene3D" id="1.20.120.450">
    <property type="entry name" value="dinb family like domain"/>
    <property type="match status" value="1"/>
</dbReference>
<dbReference type="PROSITE" id="PS51186">
    <property type="entry name" value="GNAT"/>
    <property type="match status" value="1"/>
</dbReference>
<dbReference type="InterPro" id="IPR034660">
    <property type="entry name" value="DinB/YfiT-like"/>
</dbReference>
<dbReference type="CDD" id="cd04301">
    <property type="entry name" value="NAT_SF"/>
    <property type="match status" value="1"/>
</dbReference>
<dbReference type="InterPro" id="IPR016181">
    <property type="entry name" value="Acyl_CoA_acyltransferase"/>
</dbReference>
<dbReference type="InterPro" id="IPR052777">
    <property type="entry name" value="Acetyltransferase_Enz"/>
</dbReference>
<gene>
    <name evidence="2" type="ORF">EGT74_18255</name>
</gene>
<comment type="caution">
    <text evidence="2">The sequence shown here is derived from an EMBL/GenBank/DDBJ whole genome shotgun (WGS) entry which is preliminary data.</text>
</comment>
<dbReference type="InterPro" id="IPR024775">
    <property type="entry name" value="DinB-like"/>
</dbReference>
<evidence type="ECO:0000259" key="1">
    <source>
        <dbReference type="PROSITE" id="PS51186"/>
    </source>
</evidence>
<organism evidence="2 3">
    <name type="scientific">Chitinophaga lutea</name>
    <dbReference type="NCBI Taxonomy" id="2488634"/>
    <lineage>
        <taxon>Bacteria</taxon>
        <taxon>Pseudomonadati</taxon>
        <taxon>Bacteroidota</taxon>
        <taxon>Chitinophagia</taxon>
        <taxon>Chitinophagales</taxon>
        <taxon>Chitinophagaceae</taxon>
        <taxon>Chitinophaga</taxon>
    </lineage>
</organism>
<feature type="domain" description="N-acetyltransferase" evidence="1">
    <location>
        <begin position="5"/>
        <end position="157"/>
    </location>
</feature>
<dbReference type="AlphaFoldDB" id="A0A3N4PQF0"/>
<dbReference type="OrthoDB" id="1431064at2"/>